<keyword evidence="2" id="KW-0167">Capsid protein</keyword>
<gene>
    <name evidence="6" type="primary">A011L</name>
</gene>
<dbReference type="Gene3D" id="2.70.9.10">
    <property type="entry name" value="Adenovirus Type 2 Hexon, domain 4"/>
    <property type="match status" value="1"/>
</dbReference>
<proteinExistence type="evidence at protein level"/>
<feature type="domain" description="Major capsid protein C-terminal" evidence="4">
    <location>
        <begin position="209"/>
        <end position="398"/>
    </location>
</feature>
<reference evidence="6 7" key="1">
    <citation type="journal article" date="1995" name="Virology">
        <title>Analysis of 45 kb of DNA located at the left end of the chlorella virus PBCV-1 genome.</title>
        <authorList>
            <person name="Lu Z."/>
            <person name="Li Y."/>
            <person name="Zhang Y."/>
            <person name="Kutish G.F."/>
            <person name="Rock D.L."/>
            <person name="Van Etten J.L."/>
        </authorList>
    </citation>
    <scope>NUCLEOTIDE SEQUENCE [LARGE SCALE GENOMIC DNA]</scope>
</reference>
<dbReference type="GO" id="GO:0019028">
    <property type="term" value="C:viral capsid"/>
    <property type="evidence" value="ECO:0007669"/>
    <property type="project" value="UniProtKB-KW"/>
</dbReference>
<keyword evidence="3" id="KW-0946">Virion</keyword>
<accession>Q89346</accession>
<reference evidence="6 7" key="3">
    <citation type="journal article" date="1996" name="Virology">
        <title>Analysis of 94 kb of the chlorella virus PBCV-1 330-kb genome: map positions 88 to 182.</title>
        <authorList>
            <person name="Lu Z."/>
            <person name="Li Y."/>
            <person name="Que Q."/>
            <person name="Kutish G.F."/>
            <person name="Rock D.L."/>
            <person name="Van Etten J.L."/>
        </authorList>
    </citation>
    <scope>NUCLEOTIDE SEQUENCE [LARGE SCALE GENOMIC DNA]</scope>
</reference>
<dbReference type="KEGG" id="vg:918345"/>
<evidence type="ECO:0000256" key="2">
    <source>
        <dbReference type="ARBA" id="ARBA00022561"/>
    </source>
</evidence>
<dbReference type="PIR" id="T17501">
    <property type="entry name" value="T17501"/>
</dbReference>
<keyword evidence="8" id="KW-0002">3D-structure</keyword>
<evidence type="ECO:0000313" key="6">
    <source>
        <dbReference type="EMBL" id="AAC96379.1"/>
    </source>
</evidence>
<keyword evidence="7" id="KW-1185">Reference proteome</keyword>
<feature type="domain" description="Major capsid protein N-terminal" evidence="5">
    <location>
        <begin position="26"/>
        <end position="206"/>
    </location>
</feature>
<name>Q89346_PBCV1</name>
<evidence type="ECO:0000259" key="4">
    <source>
        <dbReference type="Pfam" id="PF04451"/>
    </source>
</evidence>
<dbReference type="GO" id="GO:0005198">
    <property type="term" value="F:structural molecule activity"/>
    <property type="evidence" value="ECO:0007669"/>
    <property type="project" value="InterPro"/>
</dbReference>
<reference evidence="6 7" key="6">
    <citation type="journal article" date="1999" name="Virology">
        <title>Chlorella virus PBCV-1 encodes a functional homospermidine synthase.</title>
        <authorList>
            <person name="Kaiser A."/>
            <person name="Vollmert M."/>
            <person name="Tholl D."/>
            <person name="Graves M.V."/>
            <person name="Gurnon J.R."/>
            <person name="Xing W."/>
            <person name="Lisec A.D."/>
            <person name="Nickerson K.W."/>
            <person name="Van Etten J.L."/>
        </authorList>
    </citation>
    <scope>NUCLEOTIDE SEQUENCE [LARGE SCALE GENOMIC DNA]</scope>
</reference>
<reference evidence="6 7" key="8">
    <citation type="journal article" date="2010" name="J. Virol.">
        <title>Microarray analysis of Paramecium bursaria chlorella virus 1 transcription.</title>
        <authorList>
            <person name="Yanai-Balser G.M."/>
            <person name="Duncan G.A."/>
            <person name="Eudy J.D."/>
            <person name="Wang D."/>
            <person name="Li X."/>
            <person name="Agarkova I.V."/>
            <person name="Dunigan D.D."/>
            <person name="Van Etten J.L."/>
        </authorList>
    </citation>
    <scope>NUCLEOTIDE SEQUENCE [LARGE SCALE GENOMIC DNA]</scope>
</reference>
<dbReference type="InterPro" id="IPR038519">
    <property type="entry name" value="MCP_C_sf"/>
</dbReference>
<organismHost>
    <name type="scientific">Chlorella</name>
    <dbReference type="NCBI Taxonomy" id="3071"/>
</organismHost>
<sequence length="403" mass="45076">MSGALNQLVAVGKQDAFITGDNLDNSVWRNVTKKVSNFAMESIENYINVNPGSTTSIVVGRFGDLVRKVTLEITMKKGSTTNPFYPSEQYVKYAHLSIGGQIVYRIDDFPTWTRVHEELFMDPDTRATNQRVNNFRPEDPVGAIRKFYLDIPLFFTDDASKALPLIALQYHEVKLDVLFASPGDIPGIDASYTPTVECYIDYVFLDTPEREWFARNTHMYVIEQLQHYNNVFSVAAVEQTKRLNLPFTMPTRYLIWLLKTGADGVYTTSGYPFENNDSYAAIKSAKLQFNGTDRFSERPGYYFTTVQPQDAFGRSPSAGIYVYSFGLDVTGMTSKGALNFSRMDNATLSITTKAATAATISDVYNQSTTLASAITDFTSIAIYAKSFNVLKIDYGMGGMLFAN</sequence>
<dbReference type="RefSeq" id="NP_048359.1">
    <property type="nucleotide sequence ID" value="NC_000852.5"/>
</dbReference>
<reference evidence="8" key="9">
    <citation type="journal article" date="2022" name="Nat. Commun.">
        <title>Near-atomic, non-icosahedrally averaged structure of giant virus Paramecium bursaria chlorella virus 1.</title>
        <authorList>
            <person name="Shao Q."/>
            <person name="Agarkova I.V."/>
            <person name="Noel E.A."/>
            <person name="Dunigan D.D."/>
            <person name="Liu Y."/>
            <person name="Wang A."/>
            <person name="Guo M."/>
            <person name="Xie L."/>
            <person name="Zhao X."/>
            <person name="Rossmann M.G."/>
            <person name="Van Etten J.L."/>
            <person name="Klose T."/>
            <person name="Fang Q."/>
        </authorList>
    </citation>
    <scope>STRUCTURE BY ELECTRON MICROSCOPY (3.80 ANGSTROMS)</scope>
</reference>
<evidence type="ECO:0000313" key="7">
    <source>
        <dbReference type="Proteomes" id="UP000000862"/>
    </source>
</evidence>
<dbReference type="Pfam" id="PF16903">
    <property type="entry name" value="Capsid_N"/>
    <property type="match status" value="1"/>
</dbReference>
<dbReference type="EMDB" id="EMD-34438"/>
<dbReference type="PDB" id="8H2I">
    <property type="method" value="EM"/>
    <property type="resolution" value="3.80 A"/>
    <property type="chains" value="bD/bF/cX/cZ/dd/df/dj/dk/dl/dp/dr=1-403"/>
</dbReference>
<dbReference type="InterPro" id="IPR031654">
    <property type="entry name" value="Capsid_N"/>
</dbReference>
<dbReference type="EMBL" id="JF411744">
    <property type="protein sequence ID" value="AAC96379.1"/>
    <property type="molecule type" value="Genomic_DNA"/>
</dbReference>
<comment type="subcellular location">
    <subcellularLocation>
        <location evidence="1">Virion</location>
    </subcellularLocation>
</comment>
<reference evidence="6 7" key="4">
    <citation type="journal article" date="1996" name="Virology">
        <title>Analysis of 76 kb of the chlorella virus PBCV-1 330-kb genome: map positions 182 to 258.</title>
        <authorList>
            <person name="Kutish G.F."/>
            <person name="Li Y."/>
            <person name="Lu Z."/>
            <person name="Furuta M."/>
            <person name="Rock D.L."/>
            <person name="Van Etten J.L."/>
        </authorList>
    </citation>
    <scope>NUCLEOTIDE SEQUENCE [LARGE SCALE GENOMIC DNA]</scope>
</reference>
<dbReference type="Proteomes" id="UP000000862">
    <property type="component" value="Segment"/>
</dbReference>
<reference evidence="6 7" key="2">
    <citation type="journal article" date="1995" name="Virology">
        <title>Analysis of 43 kb of the Chlorella virus PBCV-1 330-kb genome: map positions 45 to 88.</title>
        <authorList>
            <person name="Li Y."/>
            <person name="Lu Z."/>
            <person name="Burbank D.E."/>
            <person name="Kutish G.F."/>
            <person name="Rock D.L."/>
            <person name="Van Etten J.L."/>
        </authorList>
    </citation>
    <scope>NUCLEOTIDE SEQUENCE [LARGE SCALE GENOMIC DNA]</scope>
</reference>
<dbReference type="SUPFAM" id="SSF49749">
    <property type="entry name" value="Group II dsDNA viruses VP"/>
    <property type="match status" value="2"/>
</dbReference>
<reference evidence="6 7" key="5">
    <citation type="journal article" date="1997" name="Virology">
        <title>Analysis of 74 kb of DNA located at the right end of the 330-kb chlorella virus PBCV-1 genome.</title>
        <authorList>
            <person name="Li Y."/>
            <person name="Lu Z."/>
            <person name="Sun L."/>
            <person name="Ropp S."/>
            <person name="Kutish G.F."/>
            <person name="Rock D.L."/>
            <person name="Van Etten J.L."/>
        </authorList>
    </citation>
    <scope>NUCLEOTIDE SEQUENCE [LARGE SCALE GENOMIC DNA]</scope>
</reference>
<dbReference type="Gene3D" id="2.70.9.20">
    <property type="entry name" value="Major capsid protein Vp54"/>
    <property type="match status" value="1"/>
</dbReference>
<evidence type="ECO:0000256" key="1">
    <source>
        <dbReference type="ARBA" id="ARBA00004328"/>
    </source>
</evidence>
<evidence type="ECO:0000256" key="3">
    <source>
        <dbReference type="ARBA" id="ARBA00022844"/>
    </source>
</evidence>
<protein>
    <submittedName>
        <fullName evidence="6">Capsid protein</fullName>
    </submittedName>
</protein>
<dbReference type="InterPro" id="IPR007542">
    <property type="entry name" value="MCP_C"/>
</dbReference>
<organism evidence="6 7">
    <name type="scientific">Paramecium bursaria Chlorella virus 1</name>
    <name type="common">PBCV-1</name>
    <dbReference type="NCBI Taxonomy" id="10506"/>
    <lineage>
        <taxon>Viruses</taxon>
        <taxon>Varidnaviria</taxon>
        <taxon>Bamfordvirae</taxon>
        <taxon>Nucleocytoviricota</taxon>
        <taxon>Megaviricetes</taxon>
        <taxon>Algavirales</taxon>
        <taxon>Phycodnaviridae</taxon>
        <taxon>Chlorovirus</taxon>
        <taxon>Chlorovirus vanettense</taxon>
    </lineage>
</organism>
<reference evidence="6 7" key="7">
    <citation type="journal article" date="2000" name="Virology">
        <title>Characterization of a beta-1,3-glucanase encoded by chlorella virus PBCV-1.</title>
        <authorList>
            <person name="Sun L."/>
            <person name="Gurnon J.R."/>
            <person name="Adams B.J."/>
            <person name="Graves M.V."/>
            <person name="Van Etten J.L."/>
        </authorList>
    </citation>
    <scope>NUCLEOTIDE SEQUENCE [LARGE SCALE GENOMIC DNA]</scope>
</reference>
<dbReference type="InterPro" id="IPR016112">
    <property type="entry name" value="VP_dsDNA_II"/>
</dbReference>
<evidence type="ECO:0000259" key="5">
    <source>
        <dbReference type="Pfam" id="PF16903"/>
    </source>
</evidence>
<dbReference type="GeneID" id="918345"/>
<dbReference type="OrthoDB" id="5386at10239"/>
<evidence type="ECO:0007829" key="8">
    <source>
        <dbReference type="PDB" id="8H2I"/>
    </source>
</evidence>
<dbReference type="Pfam" id="PF04451">
    <property type="entry name" value="Capsid_NCLDV"/>
    <property type="match status" value="1"/>
</dbReference>